<name>A0A8K0P665_LADFU</name>
<protein>
    <submittedName>
        <fullName evidence="1">Uncharacterized protein</fullName>
    </submittedName>
</protein>
<dbReference type="EMBL" id="KZ309168">
    <property type="protein sequence ID" value="KAG8237425.1"/>
    <property type="molecule type" value="Genomic_DNA"/>
</dbReference>
<keyword evidence="2" id="KW-1185">Reference proteome</keyword>
<evidence type="ECO:0000313" key="1">
    <source>
        <dbReference type="EMBL" id="KAG8237425.1"/>
    </source>
</evidence>
<gene>
    <name evidence="1" type="ORF">J437_LFUL017273</name>
</gene>
<accession>A0A8K0P665</accession>
<dbReference type="OrthoDB" id="10058156at2759"/>
<dbReference type="AlphaFoldDB" id="A0A8K0P665"/>
<comment type="caution">
    <text evidence="1">The sequence shown here is derived from an EMBL/GenBank/DDBJ whole genome shotgun (WGS) entry which is preliminary data.</text>
</comment>
<evidence type="ECO:0000313" key="2">
    <source>
        <dbReference type="Proteomes" id="UP000792457"/>
    </source>
</evidence>
<reference evidence="1" key="1">
    <citation type="submission" date="2013-04" db="EMBL/GenBank/DDBJ databases">
        <authorList>
            <person name="Qu J."/>
            <person name="Murali S.C."/>
            <person name="Bandaranaike D."/>
            <person name="Bellair M."/>
            <person name="Blankenburg K."/>
            <person name="Chao H."/>
            <person name="Dinh H."/>
            <person name="Doddapaneni H."/>
            <person name="Downs B."/>
            <person name="Dugan-Rocha S."/>
            <person name="Elkadiri S."/>
            <person name="Gnanaolivu R.D."/>
            <person name="Hernandez B."/>
            <person name="Javaid M."/>
            <person name="Jayaseelan J.C."/>
            <person name="Lee S."/>
            <person name="Li M."/>
            <person name="Ming W."/>
            <person name="Munidasa M."/>
            <person name="Muniz J."/>
            <person name="Nguyen L."/>
            <person name="Ongeri F."/>
            <person name="Osuji N."/>
            <person name="Pu L.-L."/>
            <person name="Puazo M."/>
            <person name="Qu C."/>
            <person name="Quiroz J."/>
            <person name="Raj R."/>
            <person name="Weissenberger G."/>
            <person name="Xin Y."/>
            <person name="Zou X."/>
            <person name="Han Y."/>
            <person name="Richards S."/>
            <person name="Worley K."/>
            <person name="Muzny D."/>
            <person name="Gibbs R."/>
        </authorList>
    </citation>
    <scope>NUCLEOTIDE SEQUENCE</scope>
    <source>
        <strain evidence="1">Sampled in the wild</strain>
    </source>
</reference>
<reference evidence="1" key="2">
    <citation type="submission" date="2017-10" db="EMBL/GenBank/DDBJ databases">
        <title>Ladona fulva Genome sequencing and assembly.</title>
        <authorList>
            <person name="Murali S."/>
            <person name="Richards S."/>
            <person name="Bandaranaike D."/>
            <person name="Bellair M."/>
            <person name="Blankenburg K."/>
            <person name="Chao H."/>
            <person name="Dinh H."/>
            <person name="Doddapaneni H."/>
            <person name="Dugan-Rocha S."/>
            <person name="Elkadiri S."/>
            <person name="Gnanaolivu R."/>
            <person name="Hernandez B."/>
            <person name="Skinner E."/>
            <person name="Javaid M."/>
            <person name="Lee S."/>
            <person name="Li M."/>
            <person name="Ming W."/>
            <person name="Munidasa M."/>
            <person name="Muniz J."/>
            <person name="Nguyen L."/>
            <person name="Hughes D."/>
            <person name="Osuji N."/>
            <person name="Pu L.-L."/>
            <person name="Puazo M."/>
            <person name="Qu C."/>
            <person name="Quiroz J."/>
            <person name="Raj R."/>
            <person name="Weissenberger G."/>
            <person name="Xin Y."/>
            <person name="Zou X."/>
            <person name="Han Y."/>
            <person name="Worley K."/>
            <person name="Muzny D."/>
            <person name="Gibbs R."/>
        </authorList>
    </citation>
    <scope>NUCLEOTIDE SEQUENCE</scope>
    <source>
        <strain evidence="1">Sampled in the wild</strain>
    </source>
</reference>
<sequence>MGQVLPQRSYANFAILMGSNIFAQCPIIQKPMGVAGDQDLQLHWFMLSYCNTPHATTGKAPAELFLGHRLSTRANIRAHLLRQRDEVRVQNECKPGWHPDVVERKIRKLSYEALIGGQMKQKHADQ</sequence>
<dbReference type="Proteomes" id="UP000792457">
    <property type="component" value="Unassembled WGS sequence"/>
</dbReference>
<organism evidence="1 2">
    <name type="scientific">Ladona fulva</name>
    <name type="common">Scarce chaser dragonfly</name>
    <name type="synonym">Libellula fulva</name>
    <dbReference type="NCBI Taxonomy" id="123851"/>
    <lineage>
        <taxon>Eukaryota</taxon>
        <taxon>Metazoa</taxon>
        <taxon>Ecdysozoa</taxon>
        <taxon>Arthropoda</taxon>
        <taxon>Hexapoda</taxon>
        <taxon>Insecta</taxon>
        <taxon>Pterygota</taxon>
        <taxon>Palaeoptera</taxon>
        <taxon>Odonata</taxon>
        <taxon>Epiprocta</taxon>
        <taxon>Anisoptera</taxon>
        <taxon>Libelluloidea</taxon>
        <taxon>Libellulidae</taxon>
        <taxon>Ladona</taxon>
    </lineage>
</organism>
<proteinExistence type="predicted"/>